<comment type="caution">
    <text evidence="4">The sequence shown here is derived from an EMBL/GenBank/DDBJ whole genome shotgun (WGS) entry which is preliminary data.</text>
</comment>
<feature type="compositionally biased region" description="Polar residues" evidence="2">
    <location>
        <begin position="187"/>
        <end position="206"/>
    </location>
</feature>
<feature type="region of interest" description="Disordered" evidence="2">
    <location>
        <begin position="374"/>
        <end position="401"/>
    </location>
</feature>
<feature type="non-terminal residue" evidence="4">
    <location>
        <position position="1"/>
    </location>
</feature>
<protein>
    <recommendedName>
        <fullName evidence="3">C2H2-type domain-containing protein</fullName>
    </recommendedName>
</protein>
<keyword evidence="1" id="KW-0479">Metal-binding</keyword>
<keyword evidence="1" id="KW-0862">Zinc</keyword>
<feature type="region of interest" description="Disordered" evidence="2">
    <location>
        <begin position="187"/>
        <end position="220"/>
    </location>
</feature>
<name>A0A8S4A307_9EUPU</name>
<evidence type="ECO:0000313" key="4">
    <source>
        <dbReference type="EMBL" id="CAG5134692.1"/>
    </source>
</evidence>
<sequence>KAACLSELNPEVGEMLIDHCQSDLVKPLTDFTVAKNNNKAYTFSINEEVLSQKVLTVDESKSVLTVDKSKSGLTVDESKSDLTTENNGPGVETMQLTNNNDHSVTHFINCKDNSNVDSLDERNTVKNMSSDESKLEVHLLGKTDTSFIKSNGDAETDQHDNPSLKLRLKVVRHANVYSFSNNAQLLGPSDTNKQIRASDSIGCNSSKHSDEENDISMQSDCTEASQIQNLWIKDLIDSTEESDSDQTFCSTDINDSINSVPDRLTNSPDYVSDNKNSFFVSNILKSNQTLNSSQEQTSLCVEGKSKQCIVPGQVMREEPETAGVIKPCYSFVPLRSAAVKAISKMKPLLTCETESTDYNSRNNCRGKKSVLKRKLSYSSSNHNTNQKSPASRKRRKLSDQKFASEMSKSAYMCQYCIDISEGPLKKIKSHVLSKHSSMPPVVVNSFKQRHHINCQFFVCPYDSCYKLSRTQEESEAHKCTHEQANIQQSSPELSGNNLPFSTNINDIKKTSDPKPVRACRVELNVLDMSQINSVGSVLFMQEKKKYQCLYCTSYYYDETLQGMKAHYFQEHEGQLIVIRDTEAHRLQLPSRIYVCDNPHCQQFYINRSDLDSHANSHKSNSTVIYECASCGWYSASHTVACHHAKTEHADEEALSLVHMQVSVDEYGQTSKIIL</sequence>
<keyword evidence="5" id="KW-1185">Reference proteome</keyword>
<evidence type="ECO:0000313" key="5">
    <source>
        <dbReference type="Proteomes" id="UP000678393"/>
    </source>
</evidence>
<reference evidence="4" key="1">
    <citation type="submission" date="2021-04" db="EMBL/GenBank/DDBJ databases">
        <authorList>
            <consortium name="Molecular Ecology Group"/>
        </authorList>
    </citation>
    <scope>NUCLEOTIDE SEQUENCE</scope>
</reference>
<dbReference type="OrthoDB" id="6095889at2759"/>
<evidence type="ECO:0000256" key="1">
    <source>
        <dbReference type="PROSITE-ProRule" id="PRU00042"/>
    </source>
</evidence>
<dbReference type="AlphaFoldDB" id="A0A8S4A307"/>
<dbReference type="Proteomes" id="UP000678393">
    <property type="component" value="Unassembled WGS sequence"/>
</dbReference>
<dbReference type="GO" id="GO:0008270">
    <property type="term" value="F:zinc ion binding"/>
    <property type="evidence" value="ECO:0007669"/>
    <property type="project" value="UniProtKB-KW"/>
</dbReference>
<dbReference type="InterPro" id="IPR013087">
    <property type="entry name" value="Znf_C2H2_type"/>
</dbReference>
<evidence type="ECO:0000256" key="2">
    <source>
        <dbReference type="SAM" id="MobiDB-lite"/>
    </source>
</evidence>
<gene>
    <name evidence="4" type="ORF">CUNI_LOCUS20250</name>
</gene>
<organism evidence="4 5">
    <name type="scientific">Candidula unifasciata</name>
    <dbReference type="NCBI Taxonomy" id="100452"/>
    <lineage>
        <taxon>Eukaryota</taxon>
        <taxon>Metazoa</taxon>
        <taxon>Spiralia</taxon>
        <taxon>Lophotrochozoa</taxon>
        <taxon>Mollusca</taxon>
        <taxon>Gastropoda</taxon>
        <taxon>Heterobranchia</taxon>
        <taxon>Euthyneura</taxon>
        <taxon>Panpulmonata</taxon>
        <taxon>Eupulmonata</taxon>
        <taxon>Stylommatophora</taxon>
        <taxon>Helicina</taxon>
        <taxon>Helicoidea</taxon>
        <taxon>Geomitridae</taxon>
        <taxon>Candidula</taxon>
    </lineage>
</organism>
<proteinExistence type="predicted"/>
<accession>A0A8S4A307</accession>
<feature type="domain" description="C2H2-type" evidence="3">
    <location>
        <begin position="593"/>
        <end position="622"/>
    </location>
</feature>
<keyword evidence="1" id="KW-0863">Zinc-finger</keyword>
<evidence type="ECO:0000259" key="3">
    <source>
        <dbReference type="PROSITE" id="PS50157"/>
    </source>
</evidence>
<dbReference type="PROSITE" id="PS00028">
    <property type="entry name" value="ZINC_FINGER_C2H2_1"/>
    <property type="match status" value="1"/>
</dbReference>
<dbReference type="SMART" id="SM00355">
    <property type="entry name" value="ZnF_C2H2"/>
    <property type="match status" value="5"/>
</dbReference>
<dbReference type="PROSITE" id="PS50157">
    <property type="entry name" value="ZINC_FINGER_C2H2_2"/>
    <property type="match status" value="1"/>
</dbReference>
<feature type="compositionally biased region" description="Polar residues" evidence="2">
    <location>
        <begin position="376"/>
        <end position="389"/>
    </location>
</feature>
<dbReference type="EMBL" id="CAJHNH020007501">
    <property type="protein sequence ID" value="CAG5134692.1"/>
    <property type="molecule type" value="Genomic_DNA"/>
</dbReference>